<keyword evidence="5" id="KW-0449">Lipoprotein</keyword>
<protein>
    <submittedName>
        <fullName evidence="7">Membrane protein</fullName>
    </submittedName>
</protein>
<evidence type="ECO:0000313" key="8">
    <source>
        <dbReference type="Proteomes" id="UP000638188"/>
    </source>
</evidence>
<keyword evidence="4" id="KW-0564">Palmitate</keyword>
<accession>A0ABQ1PMX5</accession>
<comment type="subcellular location">
    <subcellularLocation>
        <location evidence="1">Cell outer membrane</location>
        <topology evidence="1">Lipid-anchor</topology>
    </subcellularLocation>
</comment>
<comment type="caution">
    <text evidence="7">The sequence shown here is derived from an EMBL/GenBank/DDBJ whole genome shotgun (WGS) entry which is preliminary data.</text>
</comment>
<evidence type="ECO:0000256" key="1">
    <source>
        <dbReference type="ARBA" id="ARBA00004459"/>
    </source>
</evidence>
<dbReference type="PROSITE" id="PS51257">
    <property type="entry name" value="PROKAR_LIPOPROTEIN"/>
    <property type="match status" value="1"/>
</dbReference>
<sequence length="153" mass="15598">MKRQFVLICMLGSLLVLSGCASSLTGETYSRDDARRPQVVRTGVVETVRPVQIEGSKTIIGPAAGAAIGGVAGSGVGGGRGAAIATVIGAVAGGMAGAAAEEGITRAQGVEITVREDDGSMRAYVQEASPEVTFRPGDRVRIQTLNGQTRVVK</sequence>
<keyword evidence="3" id="KW-0472">Membrane</keyword>
<organism evidence="7 8">
    <name type="scientific">Halopseudomonas salina</name>
    <dbReference type="NCBI Taxonomy" id="1323744"/>
    <lineage>
        <taxon>Bacteria</taxon>
        <taxon>Pseudomonadati</taxon>
        <taxon>Pseudomonadota</taxon>
        <taxon>Gammaproteobacteria</taxon>
        <taxon>Pseudomonadales</taxon>
        <taxon>Pseudomonadaceae</taxon>
        <taxon>Halopseudomonas</taxon>
    </lineage>
</organism>
<evidence type="ECO:0000256" key="4">
    <source>
        <dbReference type="ARBA" id="ARBA00023139"/>
    </source>
</evidence>
<reference evidence="8" key="1">
    <citation type="journal article" date="2019" name="Int. J. Syst. Evol. Microbiol.">
        <title>The Global Catalogue of Microorganisms (GCM) 10K type strain sequencing project: providing services to taxonomists for standard genome sequencing and annotation.</title>
        <authorList>
            <consortium name="The Broad Institute Genomics Platform"/>
            <consortium name="The Broad Institute Genome Sequencing Center for Infectious Disease"/>
            <person name="Wu L."/>
            <person name="Ma J."/>
        </authorList>
    </citation>
    <scope>NUCLEOTIDE SEQUENCE [LARGE SCALE GENOMIC DNA]</scope>
    <source>
        <strain evidence="8">CGMCC 1.12482</strain>
    </source>
</reference>
<dbReference type="PANTHER" id="PTHR35603:SF1">
    <property type="entry name" value="OUTER MEMBRANE LIPOPROTEIN SLYB"/>
    <property type="match status" value="1"/>
</dbReference>
<evidence type="ECO:0000256" key="5">
    <source>
        <dbReference type="ARBA" id="ARBA00023288"/>
    </source>
</evidence>
<keyword evidence="2 6" id="KW-0732">Signal</keyword>
<gene>
    <name evidence="7" type="ORF">GCM10007418_18650</name>
</gene>
<evidence type="ECO:0000313" key="7">
    <source>
        <dbReference type="EMBL" id="GGC99639.1"/>
    </source>
</evidence>
<name>A0ABQ1PMX5_9GAMM</name>
<dbReference type="RefSeq" id="WP_150278386.1">
    <property type="nucleotide sequence ID" value="NZ_BMFF01000003.1"/>
</dbReference>
<proteinExistence type="predicted"/>
<keyword evidence="8" id="KW-1185">Reference proteome</keyword>
<dbReference type="EMBL" id="BMFF01000003">
    <property type="protein sequence ID" value="GGC99639.1"/>
    <property type="molecule type" value="Genomic_DNA"/>
</dbReference>
<evidence type="ECO:0000256" key="3">
    <source>
        <dbReference type="ARBA" id="ARBA00023136"/>
    </source>
</evidence>
<dbReference type="PANTHER" id="PTHR35603">
    <property type="match status" value="1"/>
</dbReference>
<dbReference type="Proteomes" id="UP000638188">
    <property type="component" value="Unassembled WGS sequence"/>
</dbReference>
<dbReference type="InterPro" id="IPR051407">
    <property type="entry name" value="Bact_OM_lipoprot/Surf_antigen"/>
</dbReference>
<feature type="signal peptide" evidence="6">
    <location>
        <begin position="1"/>
        <end position="21"/>
    </location>
</feature>
<evidence type="ECO:0000256" key="2">
    <source>
        <dbReference type="ARBA" id="ARBA00022729"/>
    </source>
</evidence>
<evidence type="ECO:0000256" key="6">
    <source>
        <dbReference type="SAM" id="SignalP"/>
    </source>
</evidence>
<feature type="chain" id="PRO_5046140537" evidence="6">
    <location>
        <begin position="22"/>
        <end position="153"/>
    </location>
</feature>